<dbReference type="Proteomes" id="UP000068164">
    <property type="component" value="Unassembled WGS sequence"/>
</dbReference>
<accession>A0A109J2V1</accession>
<comment type="caution">
    <text evidence="9">The sequence shown here is derived from an EMBL/GenBank/DDBJ whole genome shotgun (WGS) entry which is preliminary data.</text>
</comment>
<evidence type="ECO:0000256" key="6">
    <source>
        <dbReference type="ARBA" id="ARBA00022989"/>
    </source>
</evidence>
<keyword evidence="4" id="KW-1003">Cell membrane</keyword>
<evidence type="ECO:0000313" key="9">
    <source>
        <dbReference type="EMBL" id="KWV41323.1"/>
    </source>
</evidence>
<keyword evidence="10" id="KW-1185">Reference proteome</keyword>
<feature type="transmembrane region" description="Helical" evidence="8">
    <location>
        <begin position="233"/>
        <end position="255"/>
    </location>
</feature>
<feature type="transmembrane region" description="Helical" evidence="8">
    <location>
        <begin position="290"/>
        <end position="312"/>
    </location>
</feature>
<feature type="transmembrane region" description="Helical" evidence="8">
    <location>
        <begin position="34"/>
        <end position="53"/>
    </location>
</feature>
<feature type="transmembrane region" description="Helical" evidence="8">
    <location>
        <begin position="96"/>
        <end position="115"/>
    </location>
</feature>
<keyword evidence="7 8" id="KW-0472">Membrane</keyword>
<dbReference type="Pfam" id="PF03547">
    <property type="entry name" value="Mem_trans"/>
    <property type="match status" value="1"/>
</dbReference>
<comment type="subcellular location">
    <subcellularLocation>
        <location evidence="1">Cell membrane</location>
        <topology evidence="1">Multi-pass membrane protein</topology>
    </subcellularLocation>
</comment>
<dbReference type="RefSeq" id="WP_018859765.1">
    <property type="nucleotide sequence ID" value="NZ_JBBNAS010000078.1"/>
</dbReference>
<feature type="transmembrane region" description="Helical" evidence="8">
    <location>
        <begin position="261"/>
        <end position="281"/>
    </location>
</feature>
<evidence type="ECO:0000256" key="2">
    <source>
        <dbReference type="ARBA" id="ARBA00010145"/>
    </source>
</evidence>
<dbReference type="PANTHER" id="PTHR36838:SF3">
    <property type="entry name" value="TRANSPORTER AUXIN EFFLUX CARRIER EC FAMILY"/>
    <property type="match status" value="1"/>
</dbReference>
<name>A0A109J2V1_9HYPH</name>
<evidence type="ECO:0000256" key="5">
    <source>
        <dbReference type="ARBA" id="ARBA00022692"/>
    </source>
</evidence>
<dbReference type="EMBL" id="LNCD01000140">
    <property type="protein sequence ID" value="KWV41323.1"/>
    <property type="molecule type" value="Genomic_DNA"/>
</dbReference>
<evidence type="ECO:0000256" key="8">
    <source>
        <dbReference type="SAM" id="Phobius"/>
    </source>
</evidence>
<dbReference type="InterPro" id="IPR038770">
    <property type="entry name" value="Na+/solute_symporter_sf"/>
</dbReference>
<dbReference type="GO" id="GO:0005886">
    <property type="term" value="C:plasma membrane"/>
    <property type="evidence" value="ECO:0007669"/>
    <property type="project" value="UniProtKB-SubCell"/>
</dbReference>
<sequence length="315" mass="33015">MSAIIFDVLPIFIMILIGWLTVKLRLMKAEIGDALSEFVFKIAVPLLLFRTIANADFHGASPFRLWIAYFSGVGVTWVAAHIAATRFFGRDDRIGVLAGVSSAFANTIFIGLPLVQRTVGDKGLVPLSILIAVHLPVMMIIGTILMERAEHKIAGKKERSIAKVVRQIAHNLVKNPLVIGLAGGAAMHLLGLTMPGPVGAIIDQIAGVAGPVALISLGMALEKYGISGNAGIASVTSAFKLLLLPACVWAASHLVGLASDWTAALVLISSVPTGVNAWLIANRFGVGHSLAASTITLTTALGAISVSFWAFLLGG</sequence>
<dbReference type="PANTHER" id="PTHR36838">
    <property type="entry name" value="AUXIN EFFLUX CARRIER FAMILY PROTEIN"/>
    <property type="match status" value="1"/>
</dbReference>
<keyword evidence="3" id="KW-0813">Transport</keyword>
<evidence type="ECO:0000313" key="10">
    <source>
        <dbReference type="Proteomes" id="UP000068164"/>
    </source>
</evidence>
<evidence type="ECO:0000256" key="1">
    <source>
        <dbReference type="ARBA" id="ARBA00004651"/>
    </source>
</evidence>
<gene>
    <name evidence="9" type="ORF">AS026_23295</name>
</gene>
<dbReference type="InterPro" id="IPR004776">
    <property type="entry name" value="Mem_transp_PIN-like"/>
</dbReference>
<dbReference type="AlphaFoldDB" id="A0A109J2V1"/>
<reference evidence="9 10" key="1">
    <citation type="submission" date="2015-11" db="EMBL/GenBank/DDBJ databases">
        <title>Draft Genome Sequence of the Strain BR 10423 (Rhizobium sp.) isolated from nodules of Mimosa pudica.</title>
        <authorList>
            <person name="Barauna A.C."/>
            <person name="Zilli J.E."/>
            <person name="Simoes-Araujo J.L."/>
            <person name="Reis V.M."/>
            <person name="James E.K."/>
            <person name="Reis F.B.Jr."/>
            <person name="Rouws L.F."/>
            <person name="Passos S.R."/>
            <person name="Gois S.R."/>
        </authorList>
    </citation>
    <scope>NUCLEOTIDE SEQUENCE [LARGE SCALE GENOMIC DNA]</scope>
    <source>
        <strain evidence="9 10">BR10423</strain>
    </source>
</reference>
<evidence type="ECO:0000256" key="3">
    <source>
        <dbReference type="ARBA" id="ARBA00022448"/>
    </source>
</evidence>
<protein>
    <submittedName>
        <fullName evidence="9">Transporter</fullName>
    </submittedName>
</protein>
<feature type="transmembrane region" description="Helical" evidence="8">
    <location>
        <begin position="201"/>
        <end position="221"/>
    </location>
</feature>
<comment type="similarity">
    <text evidence="2">Belongs to the auxin efflux carrier (TC 2.A.69) family.</text>
</comment>
<dbReference type="GO" id="GO:0055085">
    <property type="term" value="P:transmembrane transport"/>
    <property type="evidence" value="ECO:0007669"/>
    <property type="project" value="InterPro"/>
</dbReference>
<organism evidence="9 10">
    <name type="scientific">Rhizobium altiplani</name>
    <dbReference type="NCBI Taxonomy" id="1864509"/>
    <lineage>
        <taxon>Bacteria</taxon>
        <taxon>Pseudomonadati</taxon>
        <taxon>Pseudomonadota</taxon>
        <taxon>Alphaproteobacteria</taxon>
        <taxon>Hyphomicrobiales</taxon>
        <taxon>Rhizobiaceae</taxon>
        <taxon>Rhizobium/Agrobacterium group</taxon>
        <taxon>Rhizobium</taxon>
    </lineage>
</organism>
<feature type="transmembrane region" description="Helical" evidence="8">
    <location>
        <begin position="168"/>
        <end position="189"/>
    </location>
</feature>
<dbReference type="Gene3D" id="1.20.1530.20">
    <property type="match status" value="1"/>
</dbReference>
<feature type="transmembrane region" description="Helical" evidence="8">
    <location>
        <begin position="127"/>
        <end position="147"/>
    </location>
</feature>
<feature type="transmembrane region" description="Helical" evidence="8">
    <location>
        <begin position="65"/>
        <end position="84"/>
    </location>
</feature>
<dbReference type="OrthoDB" id="9810457at2"/>
<feature type="transmembrane region" description="Helical" evidence="8">
    <location>
        <begin position="6"/>
        <end position="22"/>
    </location>
</feature>
<evidence type="ECO:0000256" key="4">
    <source>
        <dbReference type="ARBA" id="ARBA00022475"/>
    </source>
</evidence>
<keyword evidence="5 8" id="KW-0812">Transmembrane</keyword>
<evidence type="ECO:0000256" key="7">
    <source>
        <dbReference type="ARBA" id="ARBA00023136"/>
    </source>
</evidence>
<proteinExistence type="inferred from homology"/>
<keyword evidence="6 8" id="KW-1133">Transmembrane helix</keyword>